<dbReference type="PROSITE" id="PS50005">
    <property type="entry name" value="TPR"/>
    <property type="match status" value="1"/>
</dbReference>
<feature type="repeat" description="TPR" evidence="1">
    <location>
        <begin position="134"/>
        <end position="167"/>
    </location>
</feature>
<keyword evidence="1" id="KW-0802">TPR repeat</keyword>
<protein>
    <submittedName>
        <fullName evidence="2">Uncharacterized protein</fullName>
    </submittedName>
</protein>
<dbReference type="Gene3D" id="1.25.40.10">
    <property type="entry name" value="Tetratricopeptide repeat domain"/>
    <property type="match status" value="1"/>
</dbReference>
<evidence type="ECO:0000256" key="1">
    <source>
        <dbReference type="PROSITE-ProRule" id="PRU00339"/>
    </source>
</evidence>
<dbReference type="AlphaFoldDB" id="A0A0D6P634"/>
<dbReference type="SMART" id="SM00028">
    <property type="entry name" value="TPR"/>
    <property type="match status" value="3"/>
</dbReference>
<dbReference type="SUPFAM" id="SSF48452">
    <property type="entry name" value="TPR-like"/>
    <property type="match status" value="1"/>
</dbReference>
<proteinExistence type="predicted"/>
<evidence type="ECO:0000313" key="3">
    <source>
        <dbReference type="Proteomes" id="UP000032680"/>
    </source>
</evidence>
<dbReference type="InterPro" id="IPR019734">
    <property type="entry name" value="TPR_rpt"/>
</dbReference>
<dbReference type="Proteomes" id="UP000032680">
    <property type="component" value="Unassembled WGS sequence"/>
</dbReference>
<keyword evidence="3" id="KW-1185">Reference proteome</keyword>
<reference evidence="2 3" key="1">
    <citation type="submission" date="2012-11" db="EMBL/GenBank/DDBJ databases">
        <title>Whole genome sequence of Acidisphaera rubrifaciens HS-AP3.</title>
        <authorList>
            <person name="Azuma Y."/>
            <person name="Higashiura N."/>
            <person name="Hirakawa H."/>
            <person name="Matsushita K."/>
        </authorList>
    </citation>
    <scope>NUCLEOTIDE SEQUENCE [LARGE SCALE GENOMIC DNA]</scope>
    <source>
        <strain evidence="2 3">HS-AP3</strain>
    </source>
</reference>
<dbReference type="Pfam" id="PF14559">
    <property type="entry name" value="TPR_19"/>
    <property type="match status" value="1"/>
</dbReference>
<dbReference type="InterPro" id="IPR011990">
    <property type="entry name" value="TPR-like_helical_dom_sf"/>
</dbReference>
<comment type="caution">
    <text evidence="2">The sequence shown here is derived from an EMBL/GenBank/DDBJ whole genome shotgun (WGS) entry which is preliminary data.</text>
</comment>
<gene>
    <name evidence="2" type="ORF">Asru_0257_12</name>
</gene>
<accession>A0A0D6P634</accession>
<evidence type="ECO:0000313" key="2">
    <source>
        <dbReference type="EMBL" id="GAN77220.1"/>
    </source>
</evidence>
<dbReference type="EMBL" id="BANB01000257">
    <property type="protein sequence ID" value="GAN77220.1"/>
    <property type="molecule type" value="Genomic_DNA"/>
</dbReference>
<sequence>MPIGKVGSDWYIVGGADRSDAVALAAWCYAQRAVYNWSAKPDQDRNEARRCAAVGMRTGGDDPDTFTAIAAARALVADRNGAEALLDWALRLHPRSAAAHLRSGWLANYLDRPTRAARHFRTAMRLAPLDASAFNSLTGLGVTHFIGGDHAQAIRRMEQGLALNPKATWIYRNLMPAYAAAGDRRKAEAGVSALMADYPRLTVAAACDAMVFSPAVTCRIAAGLRAAGLPRT</sequence>
<name>A0A0D6P634_9PROT</name>
<organism evidence="2 3">
    <name type="scientific">Acidisphaera rubrifaciens HS-AP3</name>
    <dbReference type="NCBI Taxonomy" id="1231350"/>
    <lineage>
        <taxon>Bacteria</taxon>
        <taxon>Pseudomonadati</taxon>
        <taxon>Pseudomonadota</taxon>
        <taxon>Alphaproteobacteria</taxon>
        <taxon>Acetobacterales</taxon>
        <taxon>Acetobacteraceae</taxon>
        <taxon>Acidisphaera</taxon>
    </lineage>
</organism>